<evidence type="ECO:0000313" key="1">
    <source>
        <dbReference type="EMBL" id="SIO50972.1"/>
    </source>
</evidence>
<accession>A0A1N6K300</accession>
<dbReference type="STRING" id="536979.SAMN04488055_4983"/>
<evidence type="ECO:0000313" key="2">
    <source>
        <dbReference type="Proteomes" id="UP000185003"/>
    </source>
</evidence>
<dbReference type="EMBL" id="FSRA01000002">
    <property type="protein sequence ID" value="SIO50972.1"/>
    <property type="molecule type" value="Genomic_DNA"/>
</dbReference>
<dbReference type="AlphaFoldDB" id="A0A1N6K300"/>
<protein>
    <submittedName>
        <fullName evidence="1">Uncharacterized protein</fullName>
    </submittedName>
</protein>
<gene>
    <name evidence="1" type="ORF">SAMN04488055_4983</name>
</gene>
<name>A0A1N6K300_9BACT</name>
<sequence length="115" mass="12677">MKTVLIALVSLLFIGENKLTGRWESAPAPNGNVTGLVFKKDNTFEGYVNKKPFVTGKYTLEGDILTFTDNACDGAQGVYKINYFSGTDSLRFQPVNDTCSNRRAGMSRLVMGRVK</sequence>
<organism evidence="1 2">
    <name type="scientific">Chitinophaga niabensis</name>
    <dbReference type="NCBI Taxonomy" id="536979"/>
    <lineage>
        <taxon>Bacteria</taxon>
        <taxon>Pseudomonadati</taxon>
        <taxon>Bacteroidota</taxon>
        <taxon>Chitinophagia</taxon>
        <taxon>Chitinophagales</taxon>
        <taxon>Chitinophagaceae</taxon>
        <taxon>Chitinophaga</taxon>
    </lineage>
</organism>
<keyword evidence="2" id="KW-1185">Reference proteome</keyword>
<proteinExistence type="predicted"/>
<dbReference type="OrthoDB" id="674455at2"/>
<dbReference type="RefSeq" id="WP_074242252.1">
    <property type="nucleotide sequence ID" value="NZ_FSRA01000002.1"/>
</dbReference>
<reference evidence="1 2" key="1">
    <citation type="submission" date="2016-11" db="EMBL/GenBank/DDBJ databases">
        <authorList>
            <person name="Jaros S."/>
            <person name="Januszkiewicz K."/>
            <person name="Wedrychowicz H."/>
        </authorList>
    </citation>
    <scope>NUCLEOTIDE SEQUENCE [LARGE SCALE GENOMIC DNA]</scope>
    <source>
        <strain evidence="1 2">DSM 24787</strain>
    </source>
</reference>
<dbReference type="Proteomes" id="UP000185003">
    <property type="component" value="Unassembled WGS sequence"/>
</dbReference>